<dbReference type="EC" id="5.1.3.-" evidence="6"/>
<dbReference type="InterPro" id="IPR005886">
    <property type="entry name" value="UDP_G4E"/>
</dbReference>
<sequence length="369" mass="40733">MISLQQQVLRKRGIVGCLAFFFTILVYLLSGGEKDDIRLSQAPGGGRMMHVLVTGGAGFIGSHASMRLLGDGHAVTAVDNLSRGNIGAIRILEKMAARNRFRFVEADLGDIQAIHSLFEDSSFDLVLHFAAVAYVGESMAEPLRYYSNITSNTVNLLKVMERHSVNNLIYSSTCAVYGNPEKLPITEKTPTVPINPYGKSKLAAETVVRDFMHSNPEFKAAVLRYFNVYGSDPKGRLGEYPRPDLRKHGRISGACFDAALGHIDELTIMGTNFPTPDGTCIRDYVHVTDLVDAHVTVMNHLQNPPVLYNVGTGKGNSVREFVDTCLKVTGSKIKVREQAEARPGDYAEVFADTSKIREELNWTARYNME</sequence>
<dbReference type="NCBIfam" id="TIGR01179">
    <property type="entry name" value="galE"/>
    <property type="match status" value="1"/>
</dbReference>
<comment type="cofactor">
    <cofactor evidence="1 6">
        <name>NAD(+)</name>
        <dbReference type="ChEBI" id="CHEBI:57540"/>
    </cofactor>
</comment>
<dbReference type="SUPFAM" id="SSF51735">
    <property type="entry name" value="NAD(P)-binding Rossmann-fold domains"/>
    <property type="match status" value="1"/>
</dbReference>
<keyword evidence="7" id="KW-1133">Transmembrane helix</keyword>
<keyword evidence="10" id="KW-1185">Reference proteome</keyword>
<keyword evidence="7" id="KW-0812">Transmembrane</keyword>
<dbReference type="PANTHER" id="PTHR43725">
    <property type="entry name" value="UDP-GLUCOSE 4-EPIMERASE"/>
    <property type="match status" value="1"/>
</dbReference>
<evidence type="ECO:0000256" key="4">
    <source>
        <dbReference type="ARBA" id="ARBA00023235"/>
    </source>
</evidence>
<dbReference type="InterPro" id="IPR036291">
    <property type="entry name" value="NAD(P)-bd_dom_sf"/>
</dbReference>
<dbReference type="Proteomes" id="UP001190700">
    <property type="component" value="Unassembled WGS sequence"/>
</dbReference>
<comment type="similarity">
    <text evidence="2 6">Belongs to the NAD(P)-dependent epimerase/dehydratase family.</text>
</comment>
<proteinExistence type="inferred from homology"/>
<accession>A0AAE0GA52</accession>
<dbReference type="EMBL" id="LGRX02007837">
    <property type="protein sequence ID" value="KAK3274242.1"/>
    <property type="molecule type" value="Genomic_DNA"/>
</dbReference>
<dbReference type="Pfam" id="PF01370">
    <property type="entry name" value="Epimerase"/>
    <property type="match status" value="1"/>
</dbReference>
<evidence type="ECO:0000313" key="9">
    <source>
        <dbReference type="EMBL" id="KAK3274242.1"/>
    </source>
</evidence>
<dbReference type="CDD" id="cd05247">
    <property type="entry name" value="UDP_G4E_1_SDR_e"/>
    <property type="match status" value="1"/>
</dbReference>
<keyword evidence="5 6" id="KW-0119">Carbohydrate metabolism</keyword>
<feature type="transmembrane region" description="Helical" evidence="7">
    <location>
        <begin position="12"/>
        <end position="30"/>
    </location>
</feature>
<name>A0AAE0GA52_9CHLO</name>
<protein>
    <recommendedName>
        <fullName evidence="6">UDP-glucose 4-epimerase</fullName>
        <ecNumber evidence="6">5.1.3.-</ecNumber>
    </recommendedName>
</protein>
<organism evidence="9 10">
    <name type="scientific">Cymbomonas tetramitiformis</name>
    <dbReference type="NCBI Taxonomy" id="36881"/>
    <lineage>
        <taxon>Eukaryota</taxon>
        <taxon>Viridiplantae</taxon>
        <taxon>Chlorophyta</taxon>
        <taxon>Pyramimonadophyceae</taxon>
        <taxon>Pyramimonadales</taxon>
        <taxon>Pyramimonadaceae</taxon>
        <taxon>Cymbomonas</taxon>
    </lineage>
</organism>
<dbReference type="PANTHER" id="PTHR43725:SF53">
    <property type="entry name" value="UDP-ARABINOSE 4-EPIMERASE 1"/>
    <property type="match status" value="1"/>
</dbReference>
<feature type="domain" description="NAD-dependent epimerase/dehydratase" evidence="8">
    <location>
        <begin position="51"/>
        <end position="311"/>
    </location>
</feature>
<dbReference type="InterPro" id="IPR001509">
    <property type="entry name" value="Epimerase_deHydtase"/>
</dbReference>
<keyword evidence="3 6" id="KW-0520">NAD</keyword>
<gene>
    <name evidence="9" type="ORF">CYMTET_17562</name>
</gene>
<dbReference type="GO" id="GO:0003978">
    <property type="term" value="F:UDP-glucose 4-epimerase activity"/>
    <property type="evidence" value="ECO:0007669"/>
    <property type="project" value="UniProtKB-UniRule"/>
</dbReference>
<evidence type="ECO:0000256" key="3">
    <source>
        <dbReference type="ARBA" id="ARBA00023027"/>
    </source>
</evidence>
<dbReference type="Gene3D" id="3.90.25.10">
    <property type="entry name" value="UDP-galactose 4-epimerase, domain 1"/>
    <property type="match status" value="1"/>
</dbReference>
<keyword evidence="4 6" id="KW-0413">Isomerase</keyword>
<evidence type="ECO:0000256" key="6">
    <source>
        <dbReference type="RuleBase" id="RU366046"/>
    </source>
</evidence>
<evidence type="ECO:0000256" key="2">
    <source>
        <dbReference type="ARBA" id="ARBA00007637"/>
    </source>
</evidence>
<evidence type="ECO:0000256" key="7">
    <source>
        <dbReference type="SAM" id="Phobius"/>
    </source>
</evidence>
<comment type="caution">
    <text evidence="9">The sequence shown here is derived from an EMBL/GenBank/DDBJ whole genome shotgun (WGS) entry which is preliminary data.</text>
</comment>
<dbReference type="Gene3D" id="3.40.50.720">
    <property type="entry name" value="NAD(P)-binding Rossmann-like Domain"/>
    <property type="match status" value="1"/>
</dbReference>
<reference evidence="9 10" key="1">
    <citation type="journal article" date="2015" name="Genome Biol. Evol.">
        <title>Comparative Genomics of a Bacterivorous Green Alga Reveals Evolutionary Causalities and Consequences of Phago-Mixotrophic Mode of Nutrition.</title>
        <authorList>
            <person name="Burns J.A."/>
            <person name="Paasch A."/>
            <person name="Narechania A."/>
            <person name="Kim E."/>
        </authorList>
    </citation>
    <scope>NUCLEOTIDE SEQUENCE [LARGE SCALE GENOMIC DNA]</scope>
    <source>
        <strain evidence="9 10">PLY_AMNH</strain>
    </source>
</reference>
<evidence type="ECO:0000313" key="10">
    <source>
        <dbReference type="Proteomes" id="UP001190700"/>
    </source>
</evidence>
<dbReference type="GO" id="GO:0006012">
    <property type="term" value="P:galactose metabolic process"/>
    <property type="evidence" value="ECO:0007669"/>
    <property type="project" value="InterPro"/>
</dbReference>
<keyword evidence="7" id="KW-0472">Membrane</keyword>
<evidence type="ECO:0000259" key="8">
    <source>
        <dbReference type="Pfam" id="PF01370"/>
    </source>
</evidence>
<comment type="pathway">
    <text evidence="6">Carbohydrate metabolism; galactose metabolism.</text>
</comment>
<dbReference type="AlphaFoldDB" id="A0AAE0GA52"/>
<evidence type="ECO:0000256" key="5">
    <source>
        <dbReference type="ARBA" id="ARBA00023277"/>
    </source>
</evidence>
<evidence type="ECO:0000256" key="1">
    <source>
        <dbReference type="ARBA" id="ARBA00001911"/>
    </source>
</evidence>